<evidence type="ECO:0000256" key="11">
    <source>
        <dbReference type="SAM" id="Phobius"/>
    </source>
</evidence>
<dbReference type="GO" id="GO:0005886">
    <property type="term" value="C:plasma membrane"/>
    <property type="evidence" value="ECO:0007669"/>
    <property type="project" value="UniProtKB-SubCell"/>
</dbReference>
<feature type="transmembrane region" description="Helical" evidence="11">
    <location>
        <begin position="22"/>
        <end position="41"/>
    </location>
</feature>
<dbReference type="PRINTS" id="PR01853">
    <property type="entry name" value="YAJCTRNLCASE"/>
</dbReference>
<evidence type="ECO:0000313" key="12">
    <source>
        <dbReference type="EMBL" id="STQ87634.1"/>
    </source>
</evidence>
<organism evidence="12 13">
    <name type="scientific">Helicobacter pullorum</name>
    <dbReference type="NCBI Taxonomy" id="35818"/>
    <lineage>
        <taxon>Bacteria</taxon>
        <taxon>Pseudomonadati</taxon>
        <taxon>Campylobacterota</taxon>
        <taxon>Epsilonproteobacteria</taxon>
        <taxon>Campylobacterales</taxon>
        <taxon>Helicobacteraceae</taxon>
        <taxon>Helicobacter</taxon>
    </lineage>
</organism>
<dbReference type="NCBIfam" id="TIGR00739">
    <property type="entry name" value="yajC"/>
    <property type="match status" value="1"/>
</dbReference>
<dbReference type="GO" id="GO:0015031">
    <property type="term" value="P:protein transport"/>
    <property type="evidence" value="ECO:0007669"/>
    <property type="project" value="UniProtKB-KW"/>
</dbReference>
<sequence length="104" mass="11981">MVESHLNFILERLALMENAGNIFTQLLPLIVLIAIFYFLIIRPQQKQAKNHREMIASLDKGDKIVTSGGFIVEVVKREEDYFMVRLNDDTIVKLAKDYVAKKAE</sequence>
<keyword evidence="10 11" id="KW-0472">Membrane</keyword>
<proteinExistence type="inferred from homology"/>
<keyword evidence="6 11" id="KW-0812">Transmembrane</keyword>
<evidence type="ECO:0000256" key="2">
    <source>
        <dbReference type="ARBA" id="ARBA00006742"/>
    </source>
</evidence>
<gene>
    <name evidence="12" type="primary">yajC</name>
    <name evidence="12" type="ORF">NCTC13156_00453</name>
</gene>
<keyword evidence="8 11" id="KW-1133">Transmembrane helix</keyword>
<dbReference type="EMBL" id="UGJF01000001">
    <property type="protein sequence ID" value="STQ87634.1"/>
    <property type="molecule type" value="Genomic_DNA"/>
</dbReference>
<evidence type="ECO:0000256" key="6">
    <source>
        <dbReference type="ARBA" id="ARBA00022692"/>
    </source>
</evidence>
<evidence type="ECO:0000256" key="3">
    <source>
        <dbReference type="ARBA" id="ARBA00014962"/>
    </source>
</evidence>
<dbReference type="SMART" id="SM01323">
    <property type="entry name" value="YajC"/>
    <property type="match status" value="1"/>
</dbReference>
<accession>A0A377PYS2</accession>
<evidence type="ECO:0000313" key="13">
    <source>
        <dbReference type="Proteomes" id="UP000255269"/>
    </source>
</evidence>
<evidence type="ECO:0000256" key="4">
    <source>
        <dbReference type="ARBA" id="ARBA00022448"/>
    </source>
</evidence>
<evidence type="ECO:0000256" key="5">
    <source>
        <dbReference type="ARBA" id="ARBA00022475"/>
    </source>
</evidence>
<dbReference type="AlphaFoldDB" id="A0A377PYS2"/>
<protein>
    <recommendedName>
        <fullName evidence="3">Sec translocon accessory complex subunit YajC</fullName>
    </recommendedName>
</protein>
<evidence type="ECO:0000256" key="9">
    <source>
        <dbReference type="ARBA" id="ARBA00023010"/>
    </source>
</evidence>
<dbReference type="PANTHER" id="PTHR33909">
    <property type="entry name" value="SEC TRANSLOCON ACCESSORY COMPLEX SUBUNIT YAJC"/>
    <property type="match status" value="1"/>
</dbReference>
<evidence type="ECO:0000256" key="10">
    <source>
        <dbReference type="ARBA" id="ARBA00023136"/>
    </source>
</evidence>
<evidence type="ECO:0000256" key="7">
    <source>
        <dbReference type="ARBA" id="ARBA00022927"/>
    </source>
</evidence>
<comment type="subcellular location">
    <subcellularLocation>
        <location evidence="1">Cell membrane</location>
        <topology evidence="1">Single-pass membrane protein</topology>
    </subcellularLocation>
</comment>
<keyword evidence="9" id="KW-0811">Translocation</keyword>
<evidence type="ECO:0000256" key="8">
    <source>
        <dbReference type="ARBA" id="ARBA00022989"/>
    </source>
</evidence>
<keyword evidence="7" id="KW-0653">Protein transport</keyword>
<name>A0A377PYS2_9HELI</name>
<reference evidence="12 13" key="1">
    <citation type="submission" date="2018-06" db="EMBL/GenBank/DDBJ databases">
        <authorList>
            <consortium name="Pathogen Informatics"/>
            <person name="Doyle S."/>
        </authorList>
    </citation>
    <scope>NUCLEOTIDE SEQUENCE [LARGE SCALE GENOMIC DNA]</scope>
    <source>
        <strain evidence="12 13">NCTC13156</strain>
    </source>
</reference>
<dbReference type="InterPro" id="IPR003849">
    <property type="entry name" value="Preprotein_translocase_YajC"/>
</dbReference>
<keyword evidence="4" id="KW-0813">Transport</keyword>
<comment type="similarity">
    <text evidence="2">Belongs to the YajC family.</text>
</comment>
<dbReference type="PANTHER" id="PTHR33909:SF1">
    <property type="entry name" value="SEC TRANSLOCON ACCESSORY COMPLEX SUBUNIT YAJC"/>
    <property type="match status" value="1"/>
</dbReference>
<keyword evidence="5" id="KW-1003">Cell membrane</keyword>
<dbReference type="Proteomes" id="UP000255269">
    <property type="component" value="Unassembled WGS sequence"/>
</dbReference>
<dbReference type="Pfam" id="PF02699">
    <property type="entry name" value="YajC"/>
    <property type="match status" value="1"/>
</dbReference>
<evidence type="ECO:0000256" key="1">
    <source>
        <dbReference type="ARBA" id="ARBA00004162"/>
    </source>
</evidence>